<dbReference type="Gene3D" id="4.10.1000.10">
    <property type="entry name" value="Zinc finger, CCCH-type"/>
    <property type="match status" value="1"/>
</dbReference>
<dbReference type="GO" id="GO:0008270">
    <property type="term" value="F:zinc ion binding"/>
    <property type="evidence" value="ECO:0007669"/>
    <property type="project" value="UniProtKB-KW"/>
</dbReference>
<keyword evidence="1 4" id="KW-0479">Metal-binding</keyword>
<dbReference type="InterPro" id="IPR036855">
    <property type="entry name" value="Znf_CCCH_sf"/>
</dbReference>
<dbReference type="AlphaFoldDB" id="A0AAE2BWF7"/>
<name>A0AAE2BWF7_9LAMI</name>
<keyword evidence="3 4" id="KW-0862">Zinc</keyword>
<feature type="region of interest" description="Disordered" evidence="5">
    <location>
        <begin position="205"/>
        <end position="230"/>
    </location>
</feature>
<reference evidence="7" key="1">
    <citation type="submission" date="2020-06" db="EMBL/GenBank/DDBJ databases">
        <authorList>
            <person name="Li T."/>
            <person name="Hu X."/>
            <person name="Zhang T."/>
            <person name="Song X."/>
            <person name="Zhang H."/>
            <person name="Dai N."/>
            <person name="Sheng W."/>
            <person name="Hou X."/>
            <person name="Wei L."/>
        </authorList>
    </citation>
    <scope>NUCLEOTIDE SEQUENCE</scope>
    <source>
        <strain evidence="7">K16</strain>
        <tissue evidence="7">Leaf</tissue>
    </source>
</reference>
<keyword evidence="2 4" id="KW-0863">Zinc-finger</keyword>
<comment type="caution">
    <text evidence="7">The sequence shown here is derived from an EMBL/GenBank/DDBJ whole genome shotgun (WGS) entry which is preliminary data.</text>
</comment>
<feature type="region of interest" description="Disordered" evidence="5">
    <location>
        <begin position="405"/>
        <end position="706"/>
    </location>
</feature>
<reference evidence="7" key="2">
    <citation type="journal article" date="2024" name="Plant">
        <title>Genomic evolution and insights into agronomic trait innovations of Sesamum species.</title>
        <authorList>
            <person name="Miao H."/>
            <person name="Wang L."/>
            <person name="Qu L."/>
            <person name="Liu H."/>
            <person name="Sun Y."/>
            <person name="Le M."/>
            <person name="Wang Q."/>
            <person name="Wei S."/>
            <person name="Zheng Y."/>
            <person name="Lin W."/>
            <person name="Duan Y."/>
            <person name="Cao H."/>
            <person name="Xiong S."/>
            <person name="Wang X."/>
            <person name="Wei L."/>
            <person name="Li C."/>
            <person name="Ma Q."/>
            <person name="Ju M."/>
            <person name="Zhao R."/>
            <person name="Li G."/>
            <person name="Mu C."/>
            <person name="Tian Q."/>
            <person name="Mei H."/>
            <person name="Zhang T."/>
            <person name="Gao T."/>
            <person name="Zhang H."/>
        </authorList>
    </citation>
    <scope>NUCLEOTIDE SEQUENCE</scope>
    <source>
        <strain evidence="7">K16</strain>
    </source>
</reference>
<feature type="region of interest" description="Disordered" evidence="5">
    <location>
        <begin position="1"/>
        <end position="23"/>
    </location>
</feature>
<feature type="region of interest" description="Disordered" evidence="5">
    <location>
        <begin position="108"/>
        <end position="128"/>
    </location>
</feature>
<evidence type="ECO:0000256" key="5">
    <source>
        <dbReference type="SAM" id="MobiDB-lite"/>
    </source>
</evidence>
<feature type="compositionally biased region" description="Basic and acidic residues" evidence="5">
    <location>
        <begin position="273"/>
        <end position="282"/>
    </location>
</feature>
<evidence type="ECO:0000313" key="7">
    <source>
        <dbReference type="EMBL" id="KAK4400173.1"/>
    </source>
</evidence>
<proteinExistence type="predicted"/>
<evidence type="ECO:0000256" key="4">
    <source>
        <dbReference type="PROSITE-ProRule" id="PRU00723"/>
    </source>
</evidence>
<feature type="compositionally biased region" description="Basic and acidic residues" evidence="5">
    <location>
        <begin position="456"/>
        <end position="465"/>
    </location>
</feature>
<feature type="compositionally biased region" description="Basic and acidic residues" evidence="5">
    <location>
        <begin position="298"/>
        <end position="322"/>
    </location>
</feature>
<evidence type="ECO:0000256" key="1">
    <source>
        <dbReference type="ARBA" id="ARBA00022723"/>
    </source>
</evidence>
<sequence>MVGSAPQSQSQSQSQPPSAEEEALKRNTDCVYFLASPLTCKKSGVEERLYSWKKLGSECEYRHSDIARVNPRDCWFWLHGNCLNPKCGFRHPPLDGLLGAQIPTPTGASAPVSQAVTAPTPTPHVPNASTKQGGVPCIFFQKGHCLKGDWCPFLHIPHSLNNKASQAPGTASAAEPATIKKSFTGLEKSIQEKKLQPMNIAKSVKDVQQSKPITEVEHAPPRNEFPINRRVPHVSGINEFPAYRSAPVSNGNPVNWSNRVQQPHLLEEPESMNSKDAEEVSREPSPGFDVLVDDEGRDSDYYPGEDRYGMSREHEARNEYDIGHTIAAGDDERYQDPLGYDSHEHHKGQYAWEQHRASSERMSGGAYLERRQYARPDSLGQVDELDLRHRLAKHKKPNGLRSVISHEHARDLQAGDRSYQGLRRDEQQAMRDNPLSSRLRGRIRLPGRSSSPTNRDMIRGSDRGRLSPIRAGISSHQGRIRDKIKGRVEDGFNNGGRNHRGLPSRRDSVGQDTVDFAGPKSLAELKNRKNAEPSRQHVSDQQSLGKRKHLMLDGHQQSGSDVSFEGPKSLDEILKRKRGEPISGRNSSNNEGTIENKNQEEEKDATNYETTTPDGNNKEGDKSATVQKTEAEESRPTASGSALQPDAGKLEVEEGMVVEDGVDQESEAYEQRDGESDYEQAGGEDFELYDGENGDAVGEYDEDDDDDFAKKMGVMYS</sequence>
<dbReference type="PANTHER" id="PTHR15725:SF14">
    <property type="entry name" value="ZINC FINGER CCCH DOMAIN-CONTAINING PROTEIN 11A"/>
    <property type="match status" value="1"/>
</dbReference>
<feature type="domain" description="C3H1-type" evidence="6">
    <location>
        <begin position="131"/>
        <end position="158"/>
    </location>
</feature>
<dbReference type="PROSITE" id="PS50103">
    <property type="entry name" value="ZF_C3H1"/>
    <property type="match status" value="2"/>
</dbReference>
<dbReference type="EMBL" id="JACGWL010000006">
    <property type="protein sequence ID" value="KAK4400173.1"/>
    <property type="molecule type" value="Genomic_DNA"/>
</dbReference>
<keyword evidence="8" id="KW-1185">Reference proteome</keyword>
<dbReference type="InterPro" id="IPR000571">
    <property type="entry name" value="Znf_CCCH"/>
</dbReference>
<organism evidence="7 8">
    <name type="scientific">Sesamum angolense</name>
    <dbReference type="NCBI Taxonomy" id="2727404"/>
    <lineage>
        <taxon>Eukaryota</taxon>
        <taxon>Viridiplantae</taxon>
        <taxon>Streptophyta</taxon>
        <taxon>Embryophyta</taxon>
        <taxon>Tracheophyta</taxon>
        <taxon>Spermatophyta</taxon>
        <taxon>Magnoliopsida</taxon>
        <taxon>eudicotyledons</taxon>
        <taxon>Gunneridae</taxon>
        <taxon>Pentapetalae</taxon>
        <taxon>asterids</taxon>
        <taxon>lamiids</taxon>
        <taxon>Lamiales</taxon>
        <taxon>Pedaliaceae</taxon>
        <taxon>Sesamum</taxon>
    </lineage>
</organism>
<evidence type="ECO:0000313" key="8">
    <source>
        <dbReference type="Proteomes" id="UP001289374"/>
    </source>
</evidence>
<feature type="compositionally biased region" description="Basic and acidic residues" evidence="5">
    <location>
        <begin position="405"/>
        <end position="414"/>
    </location>
</feature>
<feature type="region of interest" description="Disordered" evidence="5">
    <location>
        <begin position="266"/>
        <end position="330"/>
    </location>
</feature>
<dbReference type="SUPFAM" id="SSF90229">
    <property type="entry name" value="CCCH zinc finger"/>
    <property type="match status" value="1"/>
</dbReference>
<feature type="compositionally biased region" description="Low complexity" evidence="5">
    <location>
        <begin position="1"/>
        <end position="18"/>
    </location>
</feature>
<evidence type="ECO:0000256" key="2">
    <source>
        <dbReference type="ARBA" id="ARBA00022771"/>
    </source>
</evidence>
<dbReference type="Proteomes" id="UP001289374">
    <property type="component" value="Unassembled WGS sequence"/>
</dbReference>
<gene>
    <name evidence="7" type="ORF">Sango_1123400</name>
</gene>
<evidence type="ECO:0000256" key="3">
    <source>
        <dbReference type="ARBA" id="ARBA00022833"/>
    </source>
</evidence>
<feature type="compositionally biased region" description="Basic and acidic residues" evidence="5">
    <location>
        <begin position="523"/>
        <end position="538"/>
    </location>
</feature>
<feature type="domain" description="C3H1-type" evidence="6">
    <location>
        <begin position="68"/>
        <end position="94"/>
    </location>
</feature>
<feature type="compositionally biased region" description="Acidic residues" evidence="5">
    <location>
        <begin position="676"/>
        <end position="706"/>
    </location>
</feature>
<protein>
    <submittedName>
        <fullName evidence="7">Zinc finger CCCH domain-containing protein 17</fullName>
    </submittedName>
</protein>
<feature type="compositionally biased region" description="Basic and acidic residues" evidence="5">
    <location>
        <begin position="479"/>
        <end position="490"/>
    </location>
</feature>
<feature type="compositionally biased region" description="Acidic residues" evidence="5">
    <location>
        <begin position="653"/>
        <end position="668"/>
    </location>
</feature>
<feature type="compositionally biased region" description="Basic and acidic residues" evidence="5">
    <location>
        <begin position="597"/>
        <end position="606"/>
    </location>
</feature>
<feature type="compositionally biased region" description="Polar residues" evidence="5">
    <location>
        <begin position="584"/>
        <end position="596"/>
    </location>
</feature>
<dbReference type="PANTHER" id="PTHR15725">
    <property type="entry name" value="ZN-FINGER, C-X8-C-X5-C-X3-H TYPE-CONTAINING"/>
    <property type="match status" value="1"/>
</dbReference>
<feature type="zinc finger region" description="C3H1-type" evidence="4">
    <location>
        <begin position="68"/>
        <end position="94"/>
    </location>
</feature>
<evidence type="ECO:0000259" key="6">
    <source>
        <dbReference type="PROSITE" id="PS50103"/>
    </source>
</evidence>
<feature type="zinc finger region" description="C3H1-type" evidence="4">
    <location>
        <begin position="131"/>
        <end position="158"/>
    </location>
</feature>
<dbReference type="SMART" id="SM00356">
    <property type="entry name" value="ZnF_C3H1"/>
    <property type="match status" value="3"/>
</dbReference>
<accession>A0AAE2BWF7</accession>
<dbReference type="GO" id="GO:0003729">
    <property type="term" value="F:mRNA binding"/>
    <property type="evidence" value="ECO:0007669"/>
    <property type="project" value="TreeGrafter"/>
</dbReference>